<comment type="caution">
    <text evidence="6">The sequence shown here is derived from an EMBL/GenBank/DDBJ whole genome shotgun (WGS) entry which is preliminary data.</text>
</comment>
<feature type="chain" id="PRO_5046715113" evidence="5">
    <location>
        <begin position="22"/>
        <end position="447"/>
    </location>
</feature>
<evidence type="ECO:0000256" key="1">
    <source>
        <dbReference type="ARBA" id="ARBA00004196"/>
    </source>
</evidence>
<protein>
    <submittedName>
        <fullName evidence="6">ABC transporter substrate-binding protein</fullName>
    </submittedName>
</protein>
<dbReference type="PANTHER" id="PTHR43649">
    <property type="entry name" value="ARABINOSE-BINDING PROTEIN-RELATED"/>
    <property type="match status" value="1"/>
</dbReference>
<dbReference type="InterPro" id="IPR050490">
    <property type="entry name" value="Bact_solute-bd_prot1"/>
</dbReference>
<organism evidence="6 7">
    <name type="scientific">Paenibacillus vulneris</name>
    <dbReference type="NCBI Taxonomy" id="1133364"/>
    <lineage>
        <taxon>Bacteria</taxon>
        <taxon>Bacillati</taxon>
        <taxon>Bacillota</taxon>
        <taxon>Bacilli</taxon>
        <taxon>Bacillales</taxon>
        <taxon>Paenibacillaceae</taxon>
        <taxon>Paenibacillus</taxon>
    </lineage>
</organism>
<evidence type="ECO:0000313" key="7">
    <source>
        <dbReference type="Proteomes" id="UP001597180"/>
    </source>
</evidence>
<evidence type="ECO:0000256" key="5">
    <source>
        <dbReference type="SAM" id="SignalP"/>
    </source>
</evidence>
<sequence length="447" mass="49573">MRKRKAVSLLAITAVAGGVLLTGCSTGKEVKPNSETANQAVEELYNNEPVTLRFYSHNAGILSDADLEELISKPVRAKYPNITLELIKGTNLDKMLAAGEVPDIIATSNYYLHDVLQMGLGTDLNDFVKSQRIDMGRFEPEAVNVMKSFGKKGELYGIPYAMNYGVLAYNKDIFDKYGVPYPKDGMTWNQILELARKVTRADQGNQYIGLDMGDPQTLTRAYSLPVVDDKQEKAVLTSDGYKKVFGLYQQLYEIPGIVDSKKKYTYGIDAFLKEQKVAMFPYWISALTARLPQLKEPGKDFNWDVVSFPSMDDRPGLGREIDFHLAMVPPNTPHPKAAYAVIQSLISDAAQTAMNRSGSRLSILKDPAIRNQFAADAKLYDGKNLLGIFAVKPAPLPEATAYDVKSYSFLKEGIKSMVNDGKDINTALREANDKADKYIQEMKAAAK</sequence>
<proteinExistence type="inferred from homology"/>
<feature type="signal peptide" evidence="5">
    <location>
        <begin position="1"/>
        <end position="21"/>
    </location>
</feature>
<accession>A0ABW3UT67</accession>
<dbReference type="InterPro" id="IPR006059">
    <property type="entry name" value="SBP"/>
</dbReference>
<evidence type="ECO:0000256" key="4">
    <source>
        <dbReference type="ARBA" id="ARBA00022729"/>
    </source>
</evidence>
<evidence type="ECO:0000313" key="6">
    <source>
        <dbReference type="EMBL" id="MFD1223577.1"/>
    </source>
</evidence>
<keyword evidence="4 5" id="KW-0732">Signal</keyword>
<evidence type="ECO:0000256" key="3">
    <source>
        <dbReference type="ARBA" id="ARBA00022448"/>
    </source>
</evidence>
<evidence type="ECO:0000256" key="2">
    <source>
        <dbReference type="ARBA" id="ARBA00008520"/>
    </source>
</evidence>
<dbReference type="PANTHER" id="PTHR43649:SF31">
    <property type="entry name" value="SN-GLYCEROL-3-PHOSPHATE-BINDING PERIPLASMIC PROTEIN UGPB"/>
    <property type="match status" value="1"/>
</dbReference>
<dbReference type="EMBL" id="JBHTLU010000035">
    <property type="protein sequence ID" value="MFD1223577.1"/>
    <property type="molecule type" value="Genomic_DNA"/>
</dbReference>
<gene>
    <name evidence="6" type="ORF">ACFQ4B_25990</name>
</gene>
<dbReference type="SUPFAM" id="SSF53850">
    <property type="entry name" value="Periplasmic binding protein-like II"/>
    <property type="match status" value="1"/>
</dbReference>
<dbReference type="RefSeq" id="WP_345590734.1">
    <property type="nucleotide sequence ID" value="NZ_BAABJG010000024.1"/>
</dbReference>
<comment type="similarity">
    <text evidence="2">Belongs to the bacterial solute-binding protein 1 family.</text>
</comment>
<keyword evidence="3" id="KW-0813">Transport</keyword>
<dbReference type="Gene3D" id="3.40.190.10">
    <property type="entry name" value="Periplasmic binding protein-like II"/>
    <property type="match status" value="1"/>
</dbReference>
<dbReference type="PROSITE" id="PS51257">
    <property type="entry name" value="PROKAR_LIPOPROTEIN"/>
    <property type="match status" value="1"/>
</dbReference>
<name>A0ABW3UT67_9BACL</name>
<comment type="subcellular location">
    <subcellularLocation>
        <location evidence="1">Cell envelope</location>
    </subcellularLocation>
</comment>
<dbReference type="Pfam" id="PF01547">
    <property type="entry name" value="SBP_bac_1"/>
    <property type="match status" value="1"/>
</dbReference>
<dbReference type="Proteomes" id="UP001597180">
    <property type="component" value="Unassembled WGS sequence"/>
</dbReference>
<keyword evidence="7" id="KW-1185">Reference proteome</keyword>
<reference evidence="7" key="1">
    <citation type="journal article" date="2019" name="Int. J. Syst. Evol. Microbiol.">
        <title>The Global Catalogue of Microorganisms (GCM) 10K type strain sequencing project: providing services to taxonomists for standard genome sequencing and annotation.</title>
        <authorList>
            <consortium name="The Broad Institute Genomics Platform"/>
            <consortium name="The Broad Institute Genome Sequencing Center for Infectious Disease"/>
            <person name="Wu L."/>
            <person name="Ma J."/>
        </authorList>
    </citation>
    <scope>NUCLEOTIDE SEQUENCE [LARGE SCALE GENOMIC DNA]</scope>
    <source>
        <strain evidence="7">CCUG 53270</strain>
    </source>
</reference>